<reference evidence="3 4" key="1">
    <citation type="journal article" date="2015" name="Genome Announc.">
        <title>Expanding the biotechnology potential of lactobacilli through comparative genomics of 213 strains and associated genera.</title>
        <authorList>
            <person name="Sun Z."/>
            <person name="Harris H.M."/>
            <person name="McCann A."/>
            <person name="Guo C."/>
            <person name="Argimon S."/>
            <person name="Zhang W."/>
            <person name="Yang X."/>
            <person name="Jeffery I.B."/>
            <person name="Cooney J.C."/>
            <person name="Kagawa T.F."/>
            <person name="Liu W."/>
            <person name="Song Y."/>
            <person name="Salvetti E."/>
            <person name="Wrobel A."/>
            <person name="Rasinkangas P."/>
            <person name="Parkhill J."/>
            <person name="Rea M.C."/>
            <person name="O'Sullivan O."/>
            <person name="Ritari J."/>
            <person name="Douillard F.P."/>
            <person name="Paul Ross R."/>
            <person name="Yang R."/>
            <person name="Briner A.E."/>
            <person name="Felis G.E."/>
            <person name="de Vos W.M."/>
            <person name="Barrangou R."/>
            <person name="Klaenhammer T.R."/>
            <person name="Caufield P.W."/>
            <person name="Cui Y."/>
            <person name="Zhang H."/>
            <person name="O'Toole P.W."/>
        </authorList>
    </citation>
    <scope>NUCLEOTIDE SEQUENCE [LARGE SCALE GENOMIC DNA]</scope>
    <source>
        <strain evidence="3 4">DSM 23927</strain>
    </source>
</reference>
<keyword evidence="2" id="KW-1133">Transmembrane helix</keyword>
<evidence type="ECO:0000256" key="2">
    <source>
        <dbReference type="SAM" id="Phobius"/>
    </source>
</evidence>
<evidence type="ECO:0000313" key="3">
    <source>
        <dbReference type="EMBL" id="KRM72522.1"/>
    </source>
</evidence>
<evidence type="ECO:0000256" key="1">
    <source>
        <dbReference type="SAM" id="MobiDB-lite"/>
    </source>
</evidence>
<sequence length="81" mass="9268">MAEINTRKAYRDAQAKEAEAAKARDQKRQEVEKEFARSRRKKAEFGQTGELKIHSLKVRLNWAIGIVVVLLLIVTGVMFLL</sequence>
<dbReference type="STRING" id="1423727.FC34_GL000229"/>
<name>A0A0R2B089_9LACO</name>
<dbReference type="EMBL" id="AYZQ01000001">
    <property type="protein sequence ID" value="KRM72522.1"/>
    <property type="molecule type" value="Genomic_DNA"/>
</dbReference>
<protein>
    <submittedName>
        <fullName evidence="3">Uncharacterized protein</fullName>
    </submittedName>
</protein>
<accession>A0A0R2B089</accession>
<feature type="region of interest" description="Disordered" evidence="1">
    <location>
        <begin position="1"/>
        <end position="33"/>
    </location>
</feature>
<gene>
    <name evidence="3" type="ORF">FC34_GL000229</name>
</gene>
<proteinExistence type="predicted"/>
<keyword evidence="4" id="KW-1185">Reference proteome</keyword>
<dbReference type="RefSeq" id="WP_057893547.1">
    <property type="nucleotide sequence ID" value="NZ_AYZQ01000001.1"/>
</dbReference>
<keyword evidence="2" id="KW-0472">Membrane</keyword>
<evidence type="ECO:0000313" key="4">
    <source>
        <dbReference type="Proteomes" id="UP000051672"/>
    </source>
</evidence>
<dbReference type="AlphaFoldDB" id="A0A0R2B089"/>
<dbReference type="PATRIC" id="fig|1423727.3.peg.231"/>
<organism evidence="3 4">
    <name type="scientific">Lacticaseibacillus brantae DSM 23927</name>
    <dbReference type="NCBI Taxonomy" id="1423727"/>
    <lineage>
        <taxon>Bacteria</taxon>
        <taxon>Bacillati</taxon>
        <taxon>Bacillota</taxon>
        <taxon>Bacilli</taxon>
        <taxon>Lactobacillales</taxon>
        <taxon>Lactobacillaceae</taxon>
        <taxon>Lacticaseibacillus</taxon>
    </lineage>
</organism>
<keyword evidence="2" id="KW-0812">Transmembrane</keyword>
<feature type="transmembrane region" description="Helical" evidence="2">
    <location>
        <begin position="60"/>
        <end position="80"/>
    </location>
</feature>
<dbReference type="Proteomes" id="UP000051672">
    <property type="component" value="Unassembled WGS sequence"/>
</dbReference>
<comment type="caution">
    <text evidence="3">The sequence shown here is derived from an EMBL/GenBank/DDBJ whole genome shotgun (WGS) entry which is preliminary data.</text>
</comment>